<evidence type="ECO:0000313" key="2">
    <source>
        <dbReference type="EMBL" id="PGH01386.1"/>
    </source>
</evidence>
<accession>A0A2B7WX52</accession>
<dbReference type="STRING" id="1447875.A0A2B7WX52"/>
<proteinExistence type="predicted"/>
<gene>
    <name evidence="2" type="ORF">AJ79_07927</name>
</gene>
<feature type="chain" id="PRO_5012948020" evidence="1">
    <location>
        <begin position="19"/>
        <end position="510"/>
    </location>
</feature>
<feature type="signal peptide" evidence="1">
    <location>
        <begin position="1"/>
        <end position="18"/>
    </location>
</feature>
<comment type="caution">
    <text evidence="2">The sequence shown here is derived from an EMBL/GenBank/DDBJ whole genome shotgun (WGS) entry which is preliminary data.</text>
</comment>
<dbReference type="OrthoDB" id="5383967at2759"/>
<reference evidence="2 3" key="1">
    <citation type="submission" date="2017-10" db="EMBL/GenBank/DDBJ databases">
        <title>Comparative genomics in systemic dimorphic fungi from Ajellomycetaceae.</title>
        <authorList>
            <person name="Munoz J.F."/>
            <person name="Mcewen J.G."/>
            <person name="Clay O.K."/>
            <person name="Cuomo C.A."/>
        </authorList>
    </citation>
    <scope>NUCLEOTIDE SEQUENCE [LARGE SCALE GENOMIC DNA]</scope>
    <source>
        <strain evidence="2 3">UAMH5409</strain>
    </source>
</reference>
<protein>
    <submittedName>
        <fullName evidence="2">Uncharacterized protein</fullName>
    </submittedName>
</protein>
<evidence type="ECO:0000256" key="1">
    <source>
        <dbReference type="SAM" id="SignalP"/>
    </source>
</evidence>
<evidence type="ECO:0000313" key="3">
    <source>
        <dbReference type="Proteomes" id="UP000223968"/>
    </source>
</evidence>
<dbReference type="EMBL" id="PDNB01000172">
    <property type="protein sequence ID" value="PGH01386.1"/>
    <property type="molecule type" value="Genomic_DNA"/>
</dbReference>
<dbReference type="AlphaFoldDB" id="A0A2B7WX52"/>
<dbReference type="Proteomes" id="UP000223968">
    <property type="component" value="Unassembled WGS sequence"/>
</dbReference>
<sequence length="510" mass="55911">MKPLYLLVASVLPFTALAAPGVILDYRKQSCRLGTKESSPSKKSYQKARVDDWFGLWLNSHWKKKKSKKSEKGLVATFGKWALGDDGFTCKDNGNDDNCDIDVCNEILNSKHPHDARNAYYVLRSIQNLHSYFKGQNEAFQTGAISAAFAKDAWAGLFYDGDDPKEGQIVKDILDIVSTVFGVAGAAAALGAEAIAVSSNIVSALVGGSTTSAYQAVSSGNEEFQVASSIGQLLGDLTLQWSNSRVKGNNELMQGMKFGDMYLDDWIKGGLWVDYPGVPKDEVASNTYAMLKAVAINQIWRMQRVYIIGGGKCGDNQGLGEGTGGTDNGAYAWCDKSSNQAWYLYYWQKGDHGLPTDKGWTARPWGADRLGTDAFSDIKAQQVIKSSLKSYRAAKFDYTADRLQERSAHAFAKGQRPFKDGAEMEGLFTIPVCDISKSVNKSFDLKKYVLQPYKYTNRSVWCAPICEADLDTSVKFMEAIGMADTDDAIHGCPGAKGTPKSYWQNKGGFK</sequence>
<name>A0A2B7WX52_9EURO</name>
<organism evidence="2 3">
    <name type="scientific">Helicocarpus griseus UAMH5409</name>
    <dbReference type="NCBI Taxonomy" id="1447875"/>
    <lineage>
        <taxon>Eukaryota</taxon>
        <taxon>Fungi</taxon>
        <taxon>Dikarya</taxon>
        <taxon>Ascomycota</taxon>
        <taxon>Pezizomycotina</taxon>
        <taxon>Eurotiomycetes</taxon>
        <taxon>Eurotiomycetidae</taxon>
        <taxon>Onygenales</taxon>
        <taxon>Ajellomycetaceae</taxon>
        <taxon>Helicocarpus</taxon>
    </lineage>
</organism>
<keyword evidence="1" id="KW-0732">Signal</keyword>
<keyword evidence="3" id="KW-1185">Reference proteome</keyword>